<gene>
    <name evidence="2" type="ORF">CUN48_04910</name>
</gene>
<dbReference type="AlphaFoldDB" id="A0A2M8QEC6"/>
<comment type="caution">
    <text evidence="2">The sequence shown here is derived from an EMBL/GenBank/DDBJ whole genome shotgun (WGS) entry which is preliminary data.</text>
</comment>
<evidence type="ECO:0000313" key="3">
    <source>
        <dbReference type="Proteomes" id="UP000230790"/>
    </source>
</evidence>
<evidence type="ECO:0000259" key="1">
    <source>
        <dbReference type="Pfam" id="PF00857"/>
    </source>
</evidence>
<proteinExistence type="predicted"/>
<dbReference type="GO" id="GO:0008936">
    <property type="term" value="F:nicotinamidase activity"/>
    <property type="evidence" value="ECO:0007669"/>
    <property type="project" value="InterPro"/>
</dbReference>
<dbReference type="GO" id="GO:0019365">
    <property type="term" value="P:pyridine nucleotide salvage"/>
    <property type="evidence" value="ECO:0007669"/>
    <property type="project" value="InterPro"/>
</dbReference>
<dbReference type="PANTHER" id="PTHR47297">
    <property type="match status" value="1"/>
</dbReference>
<dbReference type="InterPro" id="IPR000868">
    <property type="entry name" value="Isochorismatase-like_dom"/>
</dbReference>
<protein>
    <submittedName>
        <fullName evidence="2">Nicotinamidase</fullName>
    </submittedName>
</protein>
<dbReference type="EMBL" id="PGTN01000022">
    <property type="protein sequence ID" value="PJF48165.1"/>
    <property type="molecule type" value="Genomic_DNA"/>
</dbReference>
<reference evidence="2 3" key="1">
    <citation type="submission" date="2017-11" db="EMBL/GenBank/DDBJ databases">
        <title>Evolution of Phototrophy in the Chloroflexi Phylum Driven by Horizontal Gene Transfer.</title>
        <authorList>
            <person name="Ward L.M."/>
            <person name="Hemp J."/>
            <person name="Shih P.M."/>
            <person name="Mcglynn S.E."/>
            <person name="Fischer W."/>
        </authorList>
    </citation>
    <scope>NUCLEOTIDE SEQUENCE [LARGE SCALE GENOMIC DNA]</scope>
    <source>
        <strain evidence="2">JP3_7</strain>
    </source>
</reference>
<dbReference type="Gene3D" id="3.40.50.850">
    <property type="entry name" value="Isochorismatase-like"/>
    <property type="match status" value="1"/>
</dbReference>
<organism evidence="2 3">
    <name type="scientific">Candidatus Thermofonsia Clade 3 bacterium</name>
    <dbReference type="NCBI Taxonomy" id="2364212"/>
    <lineage>
        <taxon>Bacteria</taxon>
        <taxon>Bacillati</taxon>
        <taxon>Chloroflexota</taxon>
        <taxon>Candidatus Thermofontia</taxon>
        <taxon>Candidatus Thermofonsia Clade 3</taxon>
    </lineage>
</organism>
<dbReference type="CDD" id="cd00431">
    <property type="entry name" value="cysteine_hydrolases"/>
    <property type="match status" value="1"/>
</dbReference>
<dbReference type="Pfam" id="PF00857">
    <property type="entry name" value="Isochorismatase"/>
    <property type="match status" value="1"/>
</dbReference>
<feature type="domain" description="Isochorismatase-like" evidence="1">
    <location>
        <begin position="40"/>
        <end position="196"/>
    </location>
</feature>
<dbReference type="SUPFAM" id="SSF52499">
    <property type="entry name" value="Isochorismatase-like hydrolases"/>
    <property type="match status" value="1"/>
</dbReference>
<dbReference type="PANTHER" id="PTHR47297:SF2">
    <property type="entry name" value="OS02G0606800 PROTEIN"/>
    <property type="match status" value="1"/>
</dbReference>
<evidence type="ECO:0000313" key="2">
    <source>
        <dbReference type="EMBL" id="PJF48165.1"/>
    </source>
</evidence>
<name>A0A2M8QEC6_9CHLR</name>
<dbReference type="InterPro" id="IPR044717">
    <property type="entry name" value="NIC1"/>
</dbReference>
<sequence length="235" mass="26272">MSLAARSRPFISYVEDWLSRLPTAKLSKLIGDPARVAVASVDIINGFCTVGPLASPRVQGIVKPIVKLFRDCYDAGVRHFILTQDAHEPDAVEFKQYPPHCVRGHVEAQTAPELRKLPFAGEFVVFEKNSISSAENTGLDRWLDAHPDVTTFIVVGDCTDLCTYQLAMHLRLRANAYQQRETRVIVPENCVQTYDTPVKTAQKLGVPAHDGDLLHAIFLYNMWTNGVEVVKKITR</sequence>
<dbReference type="InterPro" id="IPR036380">
    <property type="entry name" value="Isochorismatase-like_sf"/>
</dbReference>
<accession>A0A2M8QEC6</accession>
<dbReference type="Proteomes" id="UP000230790">
    <property type="component" value="Unassembled WGS sequence"/>
</dbReference>